<sequence>MSSSRGKKTAVLGSKKRKGAAPSLGPTTEIRHPFLQVPLGPQEELYQIFRARLLGVGSALTGSYFYRFIWPMQSKPS</sequence>
<feature type="compositionally biased region" description="Basic residues" evidence="1">
    <location>
        <begin position="1"/>
        <end position="19"/>
    </location>
</feature>
<dbReference type="Proteomes" id="UP000239757">
    <property type="component" value="Unassembled WGS sequence"/>
</dbReference>
<dbReference type="AlphaFoldDB" id="A0A2P5Y664"/>
<feature type="region of interest" description="Disordered" evidence="1">
    <location>
        <begin position="1"/>
        <end position="27"/>
    </location>
</feature>
<reference evidence="2 3" key="1">
    <citation type="submission" date="2015-01" db="EMBL/GenBank/DDBJ databases">
        <title>Genome of allotetraploid Gossypium barbadense reveals genomic plasticity and fiber elongation in cotton evolution.</title>
        <authorList>
            <person name="Chen X."/>
            <person name="Liu X."/>
            <person name="Zhao B."/>
            <person name="Zheng H."/>
            <person name="Hu Y."/>
            <person name="Lu G."/>
            <person name="Yang C."/>
            <person name="Chen J."/>
            <person name="Shan C."/>
            <person name="Zhang L."/>
            <person name="Zhou Y."/>
            <person name="Wang L."/>
            <person name="Guo W."/>
            <person name="Bai Y."/>
            <person name="Ruan J."/>
            <person name="Shangguan X."/>
            <person name="Mao Y."/>
            <person name="Jiang J."/>
            <person name="Zhu Y."/>
            <person name="Lei J."/>
            <person name="Kang H."/>
            <person name="Chen S."/>
            <person name="He X."/>
            <person name="Wang R."/>
            <person name="Wang Y."/>
            <person name="Chen J."/>
            <person name="Wang L."/>
            <person name="Yu S."/>
            <person name="Wang B."/>
            <person name="Wei J."/>
            <person name="Song S."/>
            <person name="Lu X."/>
            <person name="Gao Z."/>
            <person name="Gu W."/>
            <person name="Deng X."/>
            <person name="Ma D."/>
            <person name="Wang S."/>
            <person name="Liang W."/>
            <person name="Fang L."/>
            <person name="Cai C."/>
            <person name="Zhu X."/>
            <person name="Zhou B."/>
            <person name="Zhang Y."/>
            <person name="Chen Z."/>
            <person name="Xu S."/>
            <person name="Zhu R."/>
            <person name="Wang S."/>
            <person name="Zhang T."/>
            <person name="Zhao G."/>
        </authorList>
    </citation>
    <scope>NUCLEOTIDE SEQUENCE [LARGE SCALE GENOMIC DNA]</scope>
    <source>
        <strain evidence="3">cv. Xinhai21</strain>
        <tissue evidence="2">Leaf</tissue>
    </source>
</reference>
<proteinExistence type="predicted"/>
<gene>
    <name evidence="2" type="ORF">GOBAR_AA09562</name>
</gene>
<evidence type="ECO:0000313" key="2">
    <source>
        <dbReference type="EMBL" id="PPS11082.1"/>
    </source>
</evidence>
<protein>
    <submittedName>
        <fullName evidence="2">Uncharacterized protein</fullName>
    </submittedName>
</protein>
<name>A0A2P5Y664_GOSBA</name>
<dbReference type="EMBL" id="KZ663640">
    <property type="protein sequence ID" value="PPS11082.1"/>
    <property type="molecule type" value="Genomic_DNA"/>
</dbReference>
<evidence type="ECO:0000256" key="1">
    <source>
        <dbReference type="SAM" id="MobiDB-lite"/>
    </source>
</evidence>
<accession>A0A2P5Y664</accession>
<organism evidence="2 3">
    <name type="scientific">Gossypium barbadense</name>
    <name type="common">Sea Island cotton</name>
    <name type="synonym">Hibiscus barbadensis</name>
    <dbReference type="NCBI Taxonomy" id="3634"/>
    <lineage>
        <taxon>Eukaryota</taxon>
        <taxon>Viridiplantae</taxon>
        <taxon>Streptophyta</taxon>
        <taxon>Embryophyta</taxon>
        <taxon>Tracheophyta</taxon>
        <taxon>Spermatophyta</taxon>
        <taxon>Magnoliopsida</taxon>
        <taxon>eudicotyledons</taxon>
        <taxon>Gunneridae</taxon>
        <taxon>Pentapetalae</taxon>
        <taxon>rosids</taxon>
        <taxon>malvids</taxon>
        <taxon>Malvales</taxon>
        <taxon>Malvaceae</taxon>
        <taxon>Malvoideae</taxon>
        <taxon>Gossypium</taxon>
    </lineage>
</organism>
<evidence type="ECO:0000313" key="3">
    <source>
        <dbReference type="Proteomes" id="UP000239757"/>
    </source>
</evidence>